<evidence type="ECO:0000256" key="4">
    <source>
        <dbReference type="ARBA" id="ARBA00022807"/>
    </source>
</evidence>
<dbReference type="PRINTS" id="PR00705">
    <property type="entry name" value="PAPAIN"/>
</dbReference>
<dbReference type="SMART" id="SM00645">
    <property type="entry name" value="Pept_C1"/>
    <property type="match status" value="1"/>
</dbReference>
<dbReference type="InterPro" id="IPR025660">
    <property type="entry name" value="Pept_his_AS"/>
</dbReference>
<comment type="similarity">
    <text evidence="1">Belongs to the peptidase C1 family.</text>
</comment>
<keyword evidence="5" id="KW-0732">Signal</keyword>
<dbReference type="PANTHER" id="PTHR12411">
    <property type="entry name" value="CYSTEINE PROTEASE FAMILY C1-RELATED"/>
    <property type="match status" value="1"/>
</dbReference>
<evidence type="ECO:0000259" key="6">
    <source>
        <dbReference type="SMART" id="SM00645"/>
    </source>
</evidence>
<dbReference type="InterPro" id="IPR039417">
    <property type="entry name" value="Peptidase_C1A_papain-like"/>
</dbReference>
<feature type="signal peptide" evidence="5">
    <location>
        <begin position="1"/>
        <end position="16"/>
    </location>
</feature>
<name>A0A9P0D5G2_9CUCU</name>
<proteinExistence type="inferred from homology"/>
<dbReference type="InterPro" id="IPR038765">
    <property type="entry name" value="Papain-like_cys_pep_sf"/>
</dbReference>
<dbReference type="OrthoDB" id="10253408at2759"/>
<evidence type="ECO:0000256" key="2">
    <source>
        <dbReference type="ARBA" id="ARBA00022670"/>
    </source>
</evidence>
<feature type="domain" description="Peptidase C1A papain C-terminal" evidence="6">
    <location>
        <begin position="110"/>
        <end position="323"/>
    </location>
</feature>
<protein>
    <submittedName>
        <fullName evidence="8">Uncharacterized protein</fullName>
    </submittedName>
</protein>
<dbReference type="EMBL" id="OV651817">
    <property type="protein sequence ID" value="CAH1110829.1"/>
    <property type="molecule type" value="Genomic_DNA"/>
</dbReference>
<evidence type="ECO:0000313" key="8">
    <source>
        <dbReference type="EMBL" id="CAH1110829.1"/>
    </source>
</evidence>
<evidence type="ECO:0000256" key="5">
    <source>
        <dbReference type="SAM" id="SignalP"/>
    </source>
</evidence>
<dbReference type="FunFam" id="3.90.70.10:FF:000006">
    <property type="entry name" value="Cathepsin S"/>
    <property type="match status" value="1"/>
</dbReference>
<accession>A0A9P0D5G2</accession>
<evidence type="ECO:0000313" key="9">
    <source>
        <dbReference type="Proteomes" id="UP001153636"/>
    </source>
</evidence>
<evidence type="ECO:0000256" key="1">
    <source>
        <dbReference type="ARBA" id="ARBA00008455"/>
    </source>
</evidence>
<dbReference type="CDD" id="cd02248">
    <property type="entry name" value="Peptidase_C1A"/>
    <property type="match status" value="1"/>
</dbReference>
<dbReference type="Pfam" id="PF00112">
    <property type="entry name" value="Peptidase_C1"/>
    <property type="match status" value="1"/>
</dbReference>
<dbReference type="SMART" id="SM00848">
    <property type="entry name" value="Inhibitor_I29"/>
    <property type="match status" value="1"/>
</dbReference>
<dbReference type="InterPro" id="IPR013128">
    <property type="entry name" value="Peptidase_C1A"/>
</dbReference>
<dbReference type="InterPro" id="IPR000668">
    <property type="entry name" value="Peptidase_C1A_C"/>
</dbReference>
<reference evidence="8" key="1">
    <citation type="submission" date="2022-01" db="EMBL/GenBank/DDBJ databases">
        <authorList>
            <person name="King R."/>
        </authorList>
    </citation>
    <scope>NUCLEOTIDE SEQUENCE</scope>
</reference>
<dbReference type="GO" id="GO:0006508">
    <property type="term" value="P:proteolysis"/>
    <property type="evidence" value="ECO:0007669"/>
    <property type="project" value="UniProtKB-KW"/>
</dbReference>
<keyword evidence="4" id="KW-0788">Thiol protease</keyword>
<dbReference type="AlphaFoldDB" id="A0A9P0D5G2"/>
<evidence type="ECO:0000256" key="3">
    <source>
        <dbReference type="ARBA" id="ARBA00022801"/>
    </source>
</evidence>
<dbReference type="Pfam" id="PF08246">
    <property type="entry name" value="Inhibitor_I29"/>
    <property type="match status" value="1"/>
</dbReference>
<dbReference type="Gene3D" id="3.90.70.10">
    <property type="entry name" value="Cysteine proteinases"/>
    <property type="match status" value="1"/>
</dbReference>
<keyword evidence="2" id="KW-0645">Protease</keyword>
<feature type="domain" description="Cathepsin propeptide inhibitor" evidence="7">
    <location>
        <begin position="23"/>
        <end position="83"/>
    </location>
</feature>
<dbReference type="SUPFAM" id="SSF54001">
    <property type="entry name" value="Cysteine proteinases"/>
    <property type="match status" value="1"/>
</dbReference>
<keyword evidence="3" id="KW-0378">Hydrolase</keyword>
<dbReference type="PROSITE" id="PS00639">
    <property type="entry name" value="THIOL_PROTEASE_HIS"/>
    <property type="match status" value="1"/>
</dbReference>
<keyword evidence="9" id="KW-1185">Reference proteome</keyword>
<feature type="chain" id="PRO_5040516761" evidence="5">
    <location>
        <begin position="17"/>
        <end position="325"/>
    </location>
</feature>
<dbReference type="GO" id="GO:0008234">
    <property type="term" value="F:cysteine-type peptidase activity"/>
    <property type="evidence" value="ECO:0007669"/>
    <property type="project" value="UniProtKB-KW"/>
</dbReference>
<evidence type="ECO:0000259" key="7">
    <source>
        <dbReference type="SMART" id="SM00848"/>
    </source>
</evidence>
<dbReference type="Proteomes" id="UP001153636">
    <property type="component" value="Chromosome 5"/>
</dbReference>
<organism evidence="8 9">
    <name type="scientific">Psylliodes chrysocephalus</name>
    <dbReference type="NCBI Taxonomy" id="3402493"/>
    <lineage>
        <taxon>Eukaryota</taxon>
        <taxon>Metazoa</taxon>
        <taxon>Ecdysozoa</taxon>
        <taxon>Arthropoda</taxon>
        <taxon>Hexapoda</taxon>
        <taxon>Insecta</taxon>
        <taxon>Pterygota</taxon>
        <taxon>Neoptera</taxon>
        <taxon>Endopterygota</taxon>
        <taxon>Coleoptera</taxon>
        <taxon>Polyphaga</taxon>
        <taxon>Cucujiformia</taxon>
        <taxon>Chrysomeloidea</taxon>
        <taxon>Chrysomelidae</taxon>
        <taxon>Galerucinae</taxon>
        <taxon>Alticini</taxon>
        <taxon>Psylliodes</taxon>
    </lineage>
</organism>
<dbReference type="InterPro" id="IPR013201">
    <property type="entry name" value="Prot_inhib_I29"/>
</dbReference>
<sequence>MKSFIVFATTILVVNALTDLDHWHSFKAKHLKVYKNIVEEKQRFNIFQTNLRIIEEHNIKYNQGSTGYYMGVNAFSDLTPEEFRTIFLRKQVFKPDAEKNIKYATSHLRVPESVDWRDHGAVTEVKNQGNCVSGWAFSSTGALEGQYKILNNISVSLSEQQLIDCSTVYDNEGCSGGLIKLAFKYLRDNGLQAEADYPYIGQDGQCQYVESKLVVPMLFTTVLIEELNENALVHGIASLGPVSLFINAEGIQNYAGGVYDDSEKCDNSKDSLNHGVLAVGYNITGNYFIIKNSWGESWGENGYIRMVKGVNICGISLVGSVPIIV</sequence>
<gene>
    <name evidence="8" type="ORF">PSYICH_LOCUS10786</name>
</gene>